<comment type="caution">
    <text evidence="5">The sequence shown here is derived from an EMBL/GenBank/DDBJ whole genome shotgun (WGS) entry which is preliminary data.</text>
</comment>
<dbReference type="Proteomes" id="UP000712570">
    <property type="component" value="Unassembled WGS sequence"/>
</dbReference>
<protein>
    <submittedName>
        <fullName evidence="5">DNA recombination protein RmuC</fullName>
    </submittedName>
</protein>
<dbReference type="Gene3D" id="1.20.120.20">
    <property type="entry name" value="Apolipoprotein"/>
    <property type="match status" value="1"/>
</dbReference>
<gene>
    <name evidence="5" type="primary">rmuC</name>
    <name evidence="5" type="ORF">HA050_15735</name>
</gene>
<dbReference type="EMBL" id="JAAOLX010000008">
    <property type="protein sequence ID" value="NHQ87570.1"/>
    <property type="molecule type" value="Genomic_DNA"/>
</dbReference>
<evidence type="ECO:0000256" key="3">
    <source>
        <dbReference type="ARBA" id="ARBA00023054"/>
    </source>
</evidence>
<keyword evidence="6" id="KW-1185">Reference proteome</keyword>
<comment type="function">
    <text evidence="1">Involved in DNA recombination.</text>
</comment>
<keyword evidence="3" id="KW-0175">Coiled coil</keyword>
<dbReference type="RefSeq" id="WP_166828152.1">
    <property type="nucleotide sequence ID" value="NZ_JAAOLX010000008.1"/>
</dbReference>
<accession>A0ABX0KYU0</accession>
<dbReference type="PANTHER" id="PTHR30563:SF0">
    <property type="entry name" value="DNA RECOMBINATION PROTEIN RMUC"/>
    <property type="match status" value="1"/>
</dbReference>
<dbReference type="Pfam" id="PF02646">
    <property type="entry name" value="RmuC"/>
    <property type="match status" value="1"/>
</dbReference>
<comment type="similarity">
    <text evidence="2">Belongs to the RmuC family.</text>
</comment>
<sequence>MLDLLFGITTLVVLLAGALVVARLQQLAQSQRDVLDTLTQDMEAKHREMLSDLHQGLSRQTESTHAALTQQGAQLSDAVTRSGERLRDTMTEAFERVRSGVGSELKETRESLTRLQTAQTESLSTMRLSLTTTLSETRELVVKQLSDISSQLSGKQDALREEILLKLSQMLAEQSVREMEQIQNALALTTAQLTAAVGELTKTADAKLGEISGKVTERLDEGFKKTNETFASVMARLATIDEAQKKIDGLTTNVVSLQELLGDKRSRGAFGEVQLEHLIRNVLPNQVYEFQSALSNGTRADCILRLPEPTGTVAVDAKFPLENYHRMFDGSLDRVVASKAFRGDIKKHIDDISSKYIIPNETADGAVMFIPAEAVFAEIHAYHPELVQHAMAKRVWIVSPTTLMAVLNTARAVIKDVETRKQVHIIKEALGKLGQEFTRFDDRMKKLATHIRQVNDDVQQVSITSDKISRRFVEIEQVKLEGEPEPVLVE</sequence>
<name>A0ABX0KYU0_9NEIS</name>
<reference evidence="5 6" key="1">
    <citation type="submission" date="2020-03" db="EMBL/GenBank/DDBJ databases">
        <title>Draft genome sequence of environmentally isolated violet-colored cultures.</title>
        <authorList>
            <person name="Wilson H.S."/>
        </authorList>
    </citation>
    <scope>NUCLEOTIDE SEQUENCE [LARGE SCALE GENOMIC DNA]</scope>
    <source>
        <strain evidence="5 6">HSC-16F04</strain>
    </source>
</reference>
<dbReference type="PANTHER" id="PTHR30563">
    <property type="entry name" value="DNA RECOMBINATION PROTEIN RMUC"/>
    <property type="match status" value="1"/>
</dbReference>
<keyword evidence="4" id="KW-0233">DNA recombination</keyword>
<dbReference type="SUPFAM" id="SSF58113">
    <property type="entry name" value="Apolipoprotein A-I"/>
    <property type="match status" value="1"/>
</dbReference>
<proteinExistence type="inferred from homology"/>
<organism evidence="5 6">
    <name type="scientific">Iodobacter violaceini</name>
    <dbReference type="NCBI Taxonomy" id="3044271"/>
    <lineage>
        <taxon>Bacteria</taxon>
        <taxon>Pseudomonadati</taxon>
        <taxon>Pseudomonadota</taxon>
        <taxon>Betaproteobacteria</taxon>
        <taxon>Neisseriales</taxon>
        <taxon>Chitinibacteraceae</taxon>
        <taxon>Iodobacter</taxon>
    </lineage>
</organism>
<evidence type="ECO:0000256" key="4">
    <source>
        <dbReference type="ARBA" id="ARBA00023172"/>
    </source>
</evidence>
<evidence type="ECO:0000256" key="2">
    <source>
        <dbReference type="ARBA" id="ARBA00009840"/>
    </source>
</evidence>
<evidence type="ECO:0000313" key="5">
    <source>
        <dbReference type="EMBL" id="NHQ87570.1"/>
    </source>
</evidence>
<dbReference type="InterPro" id="IPR003798">
    <property type="entry name" value="DNA_recombination_RmuC"/>
</dbReference>
<evidence type="ECO:0000313" key="6">
    <source>
        <dbReference type="Proteomes" id="UP000712570"/>
    </source>
</evidence>
<evidence type="ECO:0000256" key="1">
    <source>
        <dbReference type="ARBA" id="ARBA00003416"/>
    </source>
</evidence>